<name>A0A290Z6V7_9PSEU</name>
<dbReference type="Gene3D" id="1.10.10.1150">
    <property type="entry name" value="Coenzyme PQQ synthesis protein D (PqqD)"/>
    <property type="match status" value="1"/>
</dbReference>
<dbReference type="RefSeq" id="WP_096494136.1">
    <property type="nucleotide sequence ID" value="NZ_CP023445.1"/>
</dbReference>
<dbReference type="NCBIfam" id="NF033530">
    <property type="entry name" value="lasso_PqqD_Strm"/>
    <property type="match status" value="1"/>
</dbReference>
<organism evidence="1 2">
    <name type="scientific">Actinosynnema pretiosum</name>
    <dbReference type="NCBI Taxonomy" id="42197"/>
    <lineage>
        <taxon>Bacteria</taxon>
        <taxon>Bacillati</taxon>
        <taxon>Actinomycetota</taxon>
        <taxon>Actinomycetes</taxon>
        <taxon>Pseudonocardiales</taxon>
        <taxon>Pseudonocardiaceae</taxon>
        <taxon>Actinosynnema</taxon>
    </lineage>
</organism>
<sequence>MTFALAPHVTVTTTPHGLVLLDGRTGRYWMVNGTGALVLRHLLDGGTPDTAAADLGARFPDAAGAVRSDVDALVSALRDAGVTAR</sequence>
<gene>
    <name evidence="1" type="ORF">CNX65_16695</name>
</gene>
<evidence type="ECO:0000313" key="1">
    <source>
        <dbReference type="EMBL" id="ATE54715.1"/>
    </source>
</evidence>
<dbReference type="Pfam" id="PF05402">
    <property type="entry name" value="PqqD"/>
    <property type="match status" value="1"/>
</dbReference>
<dbReference type="InterPro" id="IPR008792">
    <property type="entry name" value="PQQD"/>
</dbReference>
<dbReference type="AlphaFoldDB" id="A0A290Z6V7"/>
<reference evidence="1" key="1">
    <citation type="submission" date="2017-09" db="EMBL/GenBank/DDBJ databases">
        <title>Complete Genome Sequence of ansamitocin-producing Bacterium Actinosynnema pretiosum X47.</title>
        <authorList>
            <person name="Cao G."/>
            <person name="Zong G."/>
            <person name="Zhong C."/>
            <person name="Fu J."/>
        </authorList>
    </citation>
    <scope>NUCLEOTIDE SEQUENCE [LARGE SCALE GENOMIC DNA]</scope>
    <source>
        <strain evidence="1">X47</strain>
    </source>
</reference>
<accession>A0A290Z6V7</accession>
<keyword evidence="2" id="KW-1185">Reference proteome</keyword>
<dbReference type="Proteomes" id="UP000218505">
    <property type="component" value="Chromosome"/>
</dbReference>
<proteinExistence type="predicted"/>
<dbReference type="InterPro" id="IPR041881">
    <property type="entry name" value="PqqD_sf"/>
</dbReference>
<dbReference type="KEGG" id="apre:CNX65_16695"/>
<evidence type="ECO:0000313" key="2">
    <source>
        <dbReference type="Proteomes" id="UP000218505"/>
    </source>
</evidence>
<protein>
    <submittedName>
        <fullName evidence="1">PqqD family protein</fullName>
    </submittedName>
</protein>
<dbReference type="EMBL" id="CP023445">
    <property type="protein sequence ID" value="ATE54715.1"/>
    <property type="molecule type" value="Genomic_DNA"/>
</dbReference>